<feature type="region of interest" description="Disordered" evidence="1">
    <location>
        <begin position="159"/>
        <end position="184"/>
    </location>
</feature>
<dbReference type="GeneID" id="92362246"/>
<reference evidence="4" key="2">
    <citation type="journal article" date="2021" name="Sci. Data">
        <title>Chromosome-scale genome sequencing, assembly and annotation of six genomes from subfamily Leishmaniinae.</title>
        <authorList>
            <person name="Almutairi H."/>
            <person name="Urbaniak M.D."/>
            <person name="Bates M.D."/>
            <person name="Jariyapan N."/>
            <person name="Kwakye-Nuako G."/>
            <person name="Thomaz Soccol V."/>
            <person name="Al-Salem W.S."/>
            <person name="Dillon R.J."/>
            <person name="Bates P.A."/>
            <person name="Gatherer D."/>
        </authorList>
    </citation>
    <scope>NUCLEOTIDE SEQUENCE [LARGE SCALE GENOMIC DNA]</scope>
</reference>
<evidence type="ECO:0000313" key="4">
    <source>
        <dbReference type="Proteomes" id="UP000674143"/>
    </source>
</evidence>
<evidence type="ECO:0000256" key="2">
    <source>
        <dbReference type="SAM" id="Phobius"/>
    </source>
</evidence>
<evidence type="ECO:0000256" key="1">
    <source>
        <dbReference type="SAM" id="MobiDB-lite"/>
    </source>
</evidence>
<feature type="compositionally biased region" description="Polar residues" evidence="1">
    <location>
        <begin position="159"/>
        <end position="169"/>
    </location>
</feature>
<keyword evidence="2" id="KW-0472">Membrane</keyword>
<keyword evidence="2" id="KW-1133">Transmembrane helix</keyword>
<sequence length="402" mass="46661">MKPKAAQVRQQQSLNRRAKLEESAARAQQNLFARQGLMRDAVGAYQRNPMYGYAGYPARNRDPNRGVITQTEWNELVERHEDSGKCFRYLFGILIFAAIFFLTLTKYDEEYNLEVPQVESGRGFGEVLNPQRAVDAEELEAYYHTLGVEGRLNLTARTTSGVNTASEANRSSKKATDDPDKARRRENYKVRQQIKQAFHDHQEKYGQLVYCGRRCEAENKQVEFAYNKLTSQVDRELFGVLLDAKDTKSVRSTTPAQLKRKYEEKRRQILETEEDEEDRKMALEELKDAYDIIENPDARTYYLLYGAKPPEQMRHVSARHGGWGQEMALGTFKHRIIIMWLDFLHQYIGVWGETAVLGCVLLFALLRLPQAMKDSERFLQELDLDEHTEEENRTVEQADQKD</sequence>
<evidence type="ECO:0008006" key="5">
    <source>
        <dbReference type="Google" id="ProtNLM"/>
    </source>
</evidence>
<dbReference type="Proteomes" id="UP000674143">
    <property type="component" value="Unassembled WGS sequence"/>
</dbReference>
<evidence type="ECO:0000313" key="3">
    <source>
        <dbReference type="EMBL" id="KAG5480823.1"/>
    </source>
</evidence>
<organism evidence="3 4">
    <name type="scientific">Leishmania orientalis</name>
    <dbReference type="NCBI Taxonomy" id="2249476"/>
    <lineage>
        <taxon>Eukaryota</taxon>
        <taxon>Discoba</taxon>
        <taxon>Euglenozoa</taxon>
        <taxon>Kinetoplastea</taxon>
        <taxon>Metakinetoplastina</taxon>
        <taxon>Trypanosomatida</taxon>
        <taxon>Trypanosomatidae</taxon>
        <taxon>Leishmaniinae</taxon>
        <taxon>Leishmania</taxon>
    </lineage>
</organism>
<protein>
    <recommendedName>
        <fullName evidence="5">J domain-containing protein</fullName>
    </recommendedName>
</protein>
<gene>
    <name evidence="3" type="ORF">LSCM4_06391</name>
</gene>
<feature type="transmembrane region" description="Helical" evidence="2">
    <location>
        <begin position="348"/>
        <end position="368"/>
    </location>
</feature>
<feature type="compositionally biased region" description="Basic and acidic residues" evidence="1">
    <location>
        <begin position="174"/>
        <end position="184"/>
    </location>
</feature>
<keyword evidence="2" id="KW-0812">Transmembrane</keyword>
<dbReference type="RefSeq" id="XP_067063824.1">
    <property type="nucleotide sequence ID" value="XM_067208312.1"/>
</dbReference>
<dbReference type="KEGG" id="loi:92362246"/>
<keyword evidence="4" id="KW-1185">Reference proteome</keyword>
<dbReference type="AlphaFoldDB" id="A0A836HQF9"/>
<proteinExistence type="predicted"/>
<feature type="transmembrane region" description="Helical" evidence="2">
    <location>
        <begin position="86"/>
        <end position="104"/>
    </location>
</feature>
<reference evidence="4" key="1">
    <citation type="journal article" date="2021" name="Microbiol. Resour. Announc.">
        <title>LGAAP: Leishmaniinae Genome Assembly and Annotation Pipeline.</title>
        <authorList>
            <person name="Almutairi H."/>
            <person name="Urbaniak M.D."/>
            <person name="Bates M.D."/>
            <person name="Jariyapan N."/>
            <person name="Kwakye-Nuako G."/>
            <person name="Thomaz-Soccol V."/>
            <person name="Al-Salem W.S."/>
            <person name="Dillon R.J."/>
            <person name="Bates P.A."/>
            <person name="Gatherer D."/>
        </authorList>
    </citation>
    <scope>NUCLEOTIDE SEQUENCE [LARGE SCALE GENOMIC DNA]</scope>
</reference>
<accession>A0A836HQF9</accession>
<comment type="caution">
    <text evidence="3">The sequence shown here is derived from an EMBL/GenBank/DDBJ whole genome shotgun (WGS) entry which is preliminary data.</text>
</comment>
<name>A0A836HQF9_9TRYP</name>
<dbReference type="EMBL" id="JAFHLR010000019">
    <property type="protein sequence ID" value="KAG5480823.1"/>
    <property type="molecule type" value="Genomic_DNA"/>
</dbReference>